<reference evidence="1" key="1">
    <citation type="submission" date="2022-07" db="EMBL/GenBank/DDBJ databases">
        <title>Phylogenomic reconstructions and comparative analyses of Kickxellomycotina fungi.</title>
        <authorList>
            <person name="Reynolds N.K."/>
            <person name="Stajich J.E."/>
            <person name="Barry K."/>
            <person name="Grigoriev I.V."/>
            <person name="Crous P."/>
            <person name="Smith M.E."/>
        </authorList>
    </citation>
    <scope>NUCLEOTIDE SEQUENCE</scope>
    <source>
        <strain evidence="1">CBS 190363</strain>
    </source>
</reference>
<gene>
    <name evidence="1" type="ORF">IWW38_000275</name>
</gene>
<proteinExistence type="predicted"/>
<name>A0ACC1MBQ1_9FUNG</name>
<evidence type="ECO:0000313" key="1">
    <source>
        <dbReference type="EMBL" id="KAJ2900900.1"/>
    </source>
</evidence>
<accession>A0ACC1MBQ1</accession>
<comment type="caution">
    <text evidence="1">The sequence shown here is derived from an EMBL/GenBank/DDBJ whole genome shotgun (WGS) entry which is preliminary data.</text>
</comment>
<evidence type="ECO:0000313" key="2">
    <source>
        <dbReference type="Proteomes" id="UP001139981"/>
    </source>
</evidence>
<protein>
    <submittedName>
        <fullName evidence="1">Uncharacterized protein</fullName>
    </submittedName>
</protein>
<organism evidence="1 2">
    <name type="scientific">Coemansia aciculifera</name>
    <dbReference type="NCBI Taxonomy" id="417176"/>
    <lineage>
        <taxon>Eukaryota</taxon>
        <taxon>Fungi</taxon>
        <taxon>Fungi incertae sedis</taxon>
        <taxon>Zoopagomycota</taxon>
        <taxon>Kickxellomycotina</taxon>
        <taxon>Kickxellomycetes</taxon>
        <taxon>Kickxellales</taxon>
        <taxon>Kickxellaceae</taxon>
        <taxon>Coemansia</taxon>
    </lineage>
</organism>
<dbReference type="Proteomes" id="UP001139981">
    <property type="component" value="Unassembled WGS sequence"/>
</dbReference>
<dbReference type="EMBL" id="JANBVB010000002">
    <property type="protein sequence ID" value="KAJ2900900.1"/>
    <property type="molecule type" value="Genomic_DNA"/>
</dbReference>
<keyword evidence="2" id="KW-1185">Reference proteome</keyword>
<sequence length="753" mass="80457">MEANVVRAERTLSLLITTYLANADSIKANVALVVDTVLSQNLFSYIGATGTSAETAKRYESAVHKWVARISSLLVGKSSESRIAGILLAKHTTLQSPPIFVENAPKWTTSLLNMLGKADVAAVHVAALQLLLAFMDVVREVPELYREIASAQVPRMNQAVLAMGDKGSDLVDSALELLTYSASWFPTLFRPSIDKTEALCLGLLNGSMARASGSTCKRAANCLASLPLVGGKITVEERWFQYVQMTIGTIETCIDHVMCVEAPAANAEAHKTMPGMPAFADDFIVSIPQAADRISSMTELLVALLSRPVVADLPIPVDGLVGIASTLALVPVRVASSKSNRAEFGLVPLLAPQLQRAAIRIMAVLAIALGDYMLPFLSAVARVMMVVSTKHLVSAPTQVALYSLMQLYVERYGYGFVICLPKELVASAIGDLNVQSKRQSSATAGSALSASVSSKKRGGRSRAAEVADSEGASNMLQIQYTEVVYSALNTVLALLRHTPTVLSSSLRAQIDGQLLTLLMLEVVGGLSSSVVSRSTDARYKVALCQCLEASILSPDPWQKAILPHAVSIFTAGLENSSVAVRNACSQALVAIEPIIHARLPAQLRVPEAEKDVELEYVVPKAILGSQVSLTAGLDGSAFVESEQPTRSASDELHDQEVEEDERELEANTKRFKNFSVQPVSTRPMSTEKLPAVPAAPSETTSMFASSKPAAPSALPSVKPSAVIKQQVTNENEDDDDDDDIPDIVMEGSDSEDE</sequence>